<dbReference type="RefSeq" id="WP_066679028.1">
    <property type="nucleotide sequence ID" value="NZ_CABMIZ010000061.1"/>
</dbReference>
<protein>
    <submittedName>
        <fullName evidence="2">DUF1540 domain-containing protein</fullName>
    </submittedName>
</protein>
<dbReference type="GeneID" id="303561720"/>
<reference evidence="3" key="2">
    <citation type="submission" date="2022-06" db="EMBL/GenBank/DDBJ databases">
        <authorList>
            <person name="Holder M.E."/>
            <person name="Ajami N.J."/>
            <person name="Petrosino J.F."/>
        </authorList>
    </citation>
    <scope>NUCLEOTIDE SEQUENCE</scope>
    <source>
        <strain evidence="3">RMA 8861</strain>
    </source>
</reference>
<sequence>MQKINCDVNNCSYNKSGICFSDRIDVGGKAVDHKEDTCCGSFLDKSHYSDLTNATNEEGPCNCIVCQVENCVHNCNKLCDLSSINVAGYGAKIYTETNCNSFSNK</sequence>
<evidence type="ECO:0000313" key="2">
    <source>
        <dbReference type="EMBL" id="AYE35379.1"/>
    </source>
</evidence>
<dbReference type="AlphaFoldDB" id="A0A9N7JNT9"/>
<dbReference type="Proteomes" id="UP000280586">
    <property type="component" value="Chromosome"/>
</dbReference>
<proteinExistence type="predicted"/>
<gene>
    <name evidence="2" type="ORF">CP523_13595</name>
    <name evidence="3" type="ORF">NH397_05990</name>
</gene>
<accession>A0A9N7JNT9</accession>
<dbReference type="OrthoDB" id="9792226at2"/>
<evidence type="ECO:0000313" key="4">
    <source>
        <dbReference type="Proteomes" id="UP000280586"/>
    </source>
</evidence>
<dbReference type="Pfam" id="PF07561">
    <property type="entry name" value="DUF1540"/>
    <property type="match status" value="2"/>
</dbReference>
<dbReference type="EMBL" id="CP023671">
    <property type="protein sequence ID" value="AYE35379.1"/>
    <property type="molecule type" value="Genomic_DNA"/>
</dbReference>
<evidence type="ECO:0000259" key="1">
    <source>
        <dbReference type="Pfam" id="PF07561"/>
    </source>
</evidence>
<reference evidence="2 4" key="1">
    <citation type="submission" date="2017-09" db="EMBL/GenBank/DDBJ databases">
        <authorList>
            <person name="Thomas P."/>
            <person name="Seyboldt C."/>
        </authorList>
    </citation>
    <scope>NUCLEOTIDE SEQUENCE [LARGE SCALE GENOMIC DNA]</scope>
    <source>
        <strain evidence="2 4">DSM 7534</strain>
    </source>
</reference>
<feature type="domain" description="DUF1540" evidence="1">
    <location>
        <begin position="4"/>
        <end position="42"/>
    </location>
</feature>
<dbReference type="EMBL" id="CP099799">
    <property type="protein sequence ID" value="USS01975.1"/>
    <property type="molecule type" value="Genomic_DNA"/>
</dbReference>
<keyword evidence="5" id="KW-1185">Reference proteome</keyword>
<dbReference type="Proteomes" id="UP001055437">
    <property type="component" value="Chromosome"/>
</dbReference>
<name>A0A9N7JNT9_CLOSE</name>
<dbReference type="InterPro" id="IPR011437">
    <property type="entry name" value="DUF1540"/>
</dbReference>
<feature type="domain" description="DUF1540" evidence="1">
    <location>
        <begin position="64"/>
        <end position="102"/>
    </location>
</feature>
<evidence type="ECO:0000313" key="5">
    <source>
        <dbReference type="Proteomes" id="UP001055437"/>
    </source>
</evidence>
<evidence type="ECO:0000313" key="3">
    <source>
        <dbReference type="EMBL" id="USS01975.1"/>
    </source>
</evidence>
<dbReference type="KEGG" id="csep:CP523_13595"/>
<organism evidence="2 4">
    <name type="scientific">Clostridium septicum</name>
    <dbReference type="NCBI Taxonomy" id="1504"/>
    <lineage>
        <taxon>Bacteria</taxon>
        <taxon>Bacillati</taxon>
        <taxon>Bacillota</taxon>
        <taxon>Clostridia</taxon>
        <taxon>Eubacteriales</taxon>
        <taxon>Clostridiaceae</taxon>
        <taxon>Clostridium</taxon>
    </lineage>
</organism>